<sequence>MALHSDGFRFKGKECGKIPAGRQELLVERLDMPAMALGELIAELIAYLASMAFDVSMVQVDSLTGKLPKVRGKGNPEKLTSQRRVIDLPNMEPVVRGPDGSAGLPQEENLLS</sequence>
<reference evidence="2 3" key="1">
    <citation type="submission" date="2016-02" db="EMBL/GenBank/DDBJ databases">
        <title>Genome analysis of coral dinoflagellate symbionts highlights evolutionary adaptations to a symbiotic lifestyle.</title>
        <authorList>
            <person name="Aranda M."/>
            <person name="Li Y."/>
            <person name="Liew Y.J."/>
            <person name="Baumgarten S."/>
            <person name="Simakov O."/>
            <person name="Wilson M."/>
            <person name="Piel J."/>
            <person name="Ashoor H."/>
            <person name="Bougouffa S."/>
            <person name="Bajic V.B."/>
            <person name="Ryu T."/>
            <person name="Ravasi T."/>
            <person name="Bayer T."/>
            <person name="Micklem G."/>
            <person name="Kim H."/>
            <person name="Bhak J."/>
            <person name="Lajeunesse T.C."/>
            <person name="Voolstra C.R."/>
        </authorList>
    </citation>
    <scope>NUCLEOTIDE SEQUENCE [LARGE SCALE GENOMIC DNA]</scope>
    <source>
        <strain evidence="2 3">CCMP2467</strain>
    </source>
</reference>
<evidence type="ECO:0000313" key="2">
    <source>
        <dbReference type="EMBL" id="OLP80707.1"/>
    </source>
</evidence>
<proteinExistence type="predicted"/>
<dbReference type="EMBL" id="LSRX01001355">
    <property type="protein sequence ID" value="OLP80707.1"/>
    <property type="molecule type" value="Genomic_DNA"/>
</dbReference>
<comment type="caution">
    <text evidence="2">The sequence shown here is derived from an EMBL/GenBank/DDBJ whole genome shotgun (WGS) entry which is preliminary data.</text>
</comment>
<keyword evidence="3" id="KW-1185">Reference proteome</keyword>
<gene>
    <name evidence="2" type="ORF">AK812_SmicGene38844</name>
</gene>
<dbReference type="AlphaFoldDB" id="A0A1Q9CCZ4"/>
<feature type="region of interest" description="Disordered" evidence="1">
    <location>
        <begin position="69"/>
        <end position="112"/>
    </location>
</feature>
<evidence type="ECO:0000313" key="3">
    <source>
        <dbReference type="Proteomes" id="UP000186817"/>
    </source>
</evidence>
<evidence type="ECO:0000256" key="1">
    <source>
        <dbReference type="SAM" id="MobiDB-lite"/>
    </source>
</evidence>
<dbReference type="Proteomes" id="UP000186817">
    <property type="component" value="Unassembled WGS sequence"/>
</dbReference>
<name>A0A1Q9CCZ4_SYMMI</name>
<accession>A0A1Q9CCZ4</accession>
<protein>
    <submittedName>
        <fullName evidence="2">Uncharacterized protein</fullName>
    </submittedName>
</protein>
<organism evidence="2 3">
    <name type="scientific">Symbiodinium microadriaticum</name>
    <name type="common">Dinoflagellate</name>
    <name type="synonym">Zooxanthella microadriatica</name>
    <dbReference type="NCBI Taxonomy" id="2951"/>
    <lineage>
        <taxon>Eukaryota</taxon>
        <taxon>Sar</taxon>
        <taxon>Alveolata</taxon>
        <taxon>Dinophyceae</taxon>
        <taxon>Suessiales</taxon>
        <taxon>Symbiodiniaceae</taxon>
        <taxon>Symbiodinium</taxon>
    </lineage>
</organism>